<name>A0A0A0JK48_9MICO</name>
<evidence type="ECO:0000256" key="3">
    <source>
        <dbReference type="ARBA" id="ARBA00022840"/>
    </source>
</evidence>
<reference evidence="5 6" key="1">
    <citation type="submission" date="2013-08" db="EMBL/GenBank/DDBJ databases">
        <title>The genome sequence of Knoellia subterranea.</title>
        <authorList>
            <person name="Zhu W."/>
            <person name="Wang G."/>
        </authorList>
    </citation>
    <scope>NUCLEOTIDE SEQUENCE [LARGE SCALE GENOMIC DNA]</scope>
    <source>
        <strain evidence="5 6">KCTC 19937</strain>
    </source>
</reference>
<accession>A0A0A0JK48</accession>
<dbReference type="EMBL" id="AVPK01000011">
    <property type="protein sequence ID" value="KGN36432.1"/>
    <property type="molecule type" value="Genomic_DNA"/>
</dbReference>
<evidence type="ECO:0000259" key="4">
    <source>
        <dbReference type="Pfam" id="PF13732"/>
    </source>
</evidence>
<keyword evidence="6" id="KW-1185">Reference proteome</keyword>
<keyword evidence="1" id="KW-0813">Transport</keyword>
<dbReference type="Pfam" id="PF13732">
    <property type="entry name" value="DrrA1-3_C"/>
    <property type="match status" value="1"/>
</dbReference>
<dbReference type="GO" id="GO:0005524">
    <property type="term" value="F:ATP binding"/>
    <property type="evidence" value="ECO:0007669"/>
    <property type="project" value="UniProtKB-KW"/>
</dbReference>
<proteinExistence type="predicted"/>
<dbReference type="InterPro" id="IPR025302">
    <property type="entry name" value="DrrA1/2-like_C"/>
</dbReference>
<dbReference type="STRING" id="1385521.N803_05670"/>
<evidence type="ECO:0000256" key="2">
    <source>
        <dbReference type="ARBA" id="ARBA00022741"/>
    </source>
</evidence>
<evidence type="ECO:0000256" key="1">
    <source>
        <dbReference type="ARBA" id="ARBA00022448"/>
    </source>
</evidence>
<evidence type="ECO:0000313" key="5">
    <source>
        <dbReference type="EMBL" id="KGN36432.1"/>
    </source>
</evidence>
<evidence type="ECO:0000313" key="6">
    <source>
        <dbReference type="Proteomes" id="UP000030011"/>
    </source>
</evidence>
<keyword evidence="3" id="KW-0067">ATP-binding</keyword>
<gene>
    <name evidence="5" type="ORF">N803_05670</name>
</gene>
<dbReference type="AlphaFoldDB" id="A0A0A0JK48"/>
<dbReference type="Proteomes" id="UP000030011">
    <property type="component" value="Unassembled WGS sequence"/>
</dbReference>
<dbReference type="eggNOG" id="COG1131">
    <property type="taxonomic scope" value="Bacteria"/>
</dbReference>
<protein>
    <recommendedName>
        <fullName evidence="4">Daunorubicin resistance ATP-binding protein DrrA1/2-like C-terminal domain-containing protein</fullName>
    </recommendedName>
</protein>
<comment type="caution">
    <text evidence="5">The sequence shown here is derived from an EMBL/GenBank/DDBJ whole genome shotgun (WGS) entry which is preliminary data.</text>
</comment>
<feature type="domain" description="Daunorubicin resistance ATP-binding protein DrrA1/2-like C-terminal" evidence="4">
    <location>
        <begin position="30"/>
        <end position="108"/>
    </location>
</feature>
<dbReference type="RefSeq" id="WP_052112357.1">
    <property type="nucleotide sequence ID" value="NZ_AVPK01000011.1"/>
</dbReference>
<organism evidence="5 6">
    <name type="scientific">Knoellia subterranea KCTC 19937</name>
    <dbReference type="NCBI Taxonomy" id="1385521"/>
    <lineage>
        <taxon>Bacteria</taxon>
        <taxon>Bacillati</taxon>
        <taxon>Actinomycetota</taxon>
        <taxon>Actinomycetes</taxon>
        <taxon>Micrococcales</taxon>
        <taxon>Intrasporangiaceae</taxon>
        <taxon>Knoellia</taxon>
    </lineage>
</organism>
<keyword evidence="2" id="KW-0547">Nucleotide-binding</keyword>
<sequence>MLAHTTSSRLRSPRNPSISIIKQGRVVQSGTLADLRHLTRTTVIAETAAPAAGLADLPGVHQPQVHDGRVTFDVDSDHLDGAIAALSRLGLRSLTAHPPTLEELFLRHYGEEIPSDPTGEGAA</sequence>